<sequence>MILDAKKMVFKEAAQVRLGLNLVSAELQQAQADLESAVEELSNRKAVELAGVIEATAQAMLIVDGDLLVRAANAQCHRILGYSDGALIGRAFRELVELQGEERDGSGQDATGTRADGERILLRVRTSIFGFGSARFMAATLENRS</sequence>
<dbReference type="PROSITE" id="PS50112">
    <property type="entry name" value="PAS"/>
    <property type="match status" value="1"/>
</dbReference>
<reference evidence="3 4" key="1">
    <citation type="submission" date="2019-07" db="EMBL/GenBank/DDBJ databases">
        <title>Caenimonas sedimenti sp. nov., isolated from activated sludge.</title>
        <authorList>
            <person name="Xu J."/>
        </authorList>
    </citation>
    <scope>NUCLEOTIDE SEQUENCE [LARGE SCALE GENOMIC DNA]</scope>
    <source>
        <strain evidence="3 4">HX-9-20</strain>
    </source>
</reference>
<protein>
    <submittedName>
        <fullName evidence="3">PAS domain-containing protein</fullName>
    </submittedName>
</protein>
<evidence type="ECO:0000256" key="1">
    <source>
        <dbReference type="SAM" id="Coils"/>
    </source>
</evidence>
<dbReference type="CDD" id="cd00130">
    <property type="entry name" value="PAS"/>
    <property type="match status" value="1"/>
</dbReference>
<keyword evidence="4" id="KW-1185">Reference proteome</keyword>
<dbReference type="InterPro" id="IPR000014">
    <property type="entry name" value="PAS"/>
</dbReference>
<dbReference type="Pfam" id="PF13188">
    <property type="entry name" value="PAS_8"/>
    <property type="match status" value="1"/>
</dbReference>
<proteinExistence type="predicted"/>
<dbReference type="SMART" id="SM00091">
    <property type="entry name" value="PAS"/>
    <property type="match status" value="1"/>
</dbReference>
<feature type="domain" description="PAS" evidence="2">
    <location>
        <begin position="45"/>
        <end position="102"/>
    </location>
</feature>
<feature type="coiled-coil region" evidence="1">
    <location>
        <begin position="20"/>
        <end position="47"/>
    </location>
</feature>
<evidence type="ECO:0000313" key="3">
    <source>
        <dbReference type="EMBL" id="TWO70083.1"/>
    </source>
</evidence>
<keyword evidence="1" id="KW-0175">Coiled coil</keyword>
<name>A0A562ZNG7_9BURK</name>
<dbReference type="RefSeq" id="WP_145894279.1">
    <property type="nucleotide sequence ID" value="NZ_VOBQ01000013.1"/>
</dbReference>
<dbReference type="Gene3D" id="3.30.450.20">
    <property type="entry name" value="PAS domain"/>
    <property type="match status" value="1"/>
</dbReference>
<evidence type="ECO:0000313" key="4">
    <source>
        <dbReference type="Proteomes" id="UP000318199"/>
    </source>
</evidence>
<dbReference type="InterPro" id="IPR035965">
    <property type="entry name" value="PAS-like_dom_sf"/>
</dbReference>
<dbReference type="AlphaFoldDB" id="A0A562ZNG7"/>
<accession>A0A562ZNG7</accession>
<dbReference type="SUPFAM" id="SSF55785">
    <property type="entry name" value="PYP-like sensor domain (PAS domain)"/>
    <property type="match status" value="1"/>
</dbReference>
<dbReference type="EMBL" id="VOBQ01000013">
    <property type="protein sequence ID" value="TWO70083.1"/>
    <property type="molecule type" value="Genomic_DNA"/>
</dbReference>
<dbReference type="Proteomes" id="UP000318199">
    <property type="component" value="Unassembled WGS sequence"/>
</dbReference>
<organism evidence="3 4">
    <name type="scientific">Caenimonas sedimenti</name>
    <dbReference type="NCBI Taxonomy" id="2596921"/>
    <lineage>
        <taxon>Bacteria</taxon>
        <taxon>Pseudomonadati</taxon>
        <taxon>Pseudomonadota</taxon>
        <taxon>Betaproteobacteria</taxon>
        <taxon>Burkholderiales</taxon>
        <taxon>Comamonadaceae</taxon>
        <taxon>Caenimonas</taxon>
    </lineage>
</organism>
<comment type="caution">
    <text evidence="3">The sequence shown here is derived from an EMBL/GenBank/DDBJ whole genome shotgun (WGS) entry which is preliminary data.</text>
</comment>
<gene>
    <name evidence="3" type="ORF">FN976_17250</name>
</gene>
<evidence type="ECO:0000259" key="2">
    <source>
        <dbReference type="PROSITE" id="PS50112"/>
    </source>
</evidence>